<dbReference type="Pfam" id="PF01841">
    <property type="entry name" value="Transglut_core"/>
    <property type="match status" value="1"/>
</dbReference>
<name>A0A3E4QZ54_9ACTN</name>
<evidence type="ECO:0000256" key="1">
    <source>
        <dbReference type="SAM" id="MobiDB-lite"/>
    </source>
</evidence>
<gene>
    <name evidence="3" type="ORF">DXC81_00030</name>
</gene>
<reference evidence="3 4" key="1">
    <citation type="submission" date="2018-08" db="EMBL/GenBank/DDBJ databases">
        <title>A genome reference for cultivated species of the human gut microbiota.</title>
        <authorList>
            <person name="Zou Y."/>
            <person name="Xue W."/>
            <person name="Luo G."/>
        </authorList>
    </citation>
    <scope>NUCLEOTIDE SEQUENCE [LARGE SCALE GENOMIC DNA]</scope>
    <source>
        <strain evidence="3 4">TF08-14</strain>
    </source>
</reference>
<feature type="region of interest" description="Disordered" evidence="1">
    <location>
        <begin position="1"/>
        <end position="26"/>
    </location>
</feature>
<protein>
    <submittedName>
        <fullName evidence="3">Transglutaminase domain-containing protein</fullName>
    </submittedName>
</protein>
<dbReference type="InterPro" id="IPR038765">
    <property type="entry name" value="Papain-like_cys_pep_sf"/>
</dbReference>
<dbReference type="InterPro" id="IPR002931">
    <property type="entry name" value="Transglutaminase-like"/>
</dbReference>
<accession>A0A3E4QZ54</accession>
<organism evidence="3 4">
    <name type="scientific">Collinsella tanakaei</name>
    <dbReference type="NCBI Taxonomy" id="626935"/>
    <lineage>
        <taxon>Bacteria</taxon>
        <taxon>Bacillati</taxon>
        <taxon>Actinomycetota</taxon>
        <taxon>Coriobacteriia</taxon>
        <taxon>Coriobacteriales</taxon>
        <taxon>Coriobacteriaceae</taxon>
        <taxon>Collinsella</taxon>
    </lineage>
</organism>
<feature type="domain" description="Transglutaminase-like" evidence="2">
    <location>
        <begin position="335"/>
        <end position="396"/>
    </location>
</feature>
<evidence type="ECO:0000313" key="3">
    <source>
        <dbReference type="EMBL" id="RGL12103.1"/>
    </source>
</evidence>
<evidence type="ECO:0000259" key="2">
    <source>
        <dbReference type="SMART" id="SM00460"/>
    </source>
</evidence>
<dbReference type="Gene3D" id="3.10.620.30">
    <property type="match status" value="1"/>
</dbReference>
<dbReference type="AlphaFoldDB" id="A0A3E4QZ54"/>
<dbReference type="Proteomes" id="UP000260943">
    <property type="component" value="Unassembled WGS sequence"/>
</dbReference>
<dbReference type="PANTHER" id="PTHR38339:SF1">
    <property type="entry name" value="TRANSGLUTAMINASE-LIKE DOMAIN-CONTAINING PROTEIN"/>
    <property type="match status" value="1"/>
</dbReference>
<dbReference type="PANTHER" id="PTHR38339">
    <property type="entry name" value="TRANSGLUTAMINASE DOMAIN PROTEIN"/>
    <property type="match status" value="1"/>
</dbReference>
<proteinExistence type="predicted"/>
<dbReference type="RefSeq" id="WP_117678632.1">
    <property type="nucleotide sequence ID" value="NZ_CAJJKC010000008.1"/>
</dbReference>
<comment type="caution">
    <text evidence="3">The sequence shown here is derived from an EMBL/GenBank/DDBJ whole genome shotgun (WGS) entry which is preliminary data.</text>
</comment>
<evidence type="ECO:0000313" key="4">
    <source>
        <dbReference type="Proteomes" id="UP000260943"/>
    </source>
</evidence>
<sequence>MTIKTTSPSAGSLRTEGPVGSPDEVENDDYRYLDIGLPQEIERLKQTGRIAAAREACLKLLEEVAEPQLRACLRAESHRMGRTARQFCVTRDRALELIRAEWPEFSSRQLDDLIERKRIDYRLVEGEVRFLDNFLDSLRVYPAEVPGLLPDSPSDTAARDSMLKRMRDAGGASRIITVKAKISVPGKRVGETVRAWLPIPARAPQQSQIEILSMTEGGVVAREDAPARTVFWESTEIDTFEVAYRYRIDAPYVDATAPAPSSHVVDAPSPCGADLAEIRPHALFTPYLKALTDSLVHRIERPFDRARVIYDYLTGHVDYRYQPDYAQLDAIADNCAKSLRGDCGVMALTFVTMCRIAGVPARWQSGLYVSSDYIGPHDWAMFYTEEYGWLWADVSFGSSSRRSGDEARRLHHFGNLDPWRMVSNSEFQAEFEPPSDGVRWDPFDNQMGEATVDGRGCDEVEMLREVELIEMIEA</sequence>
<dbReference type="SMART" id="SM00460">
    <property type="entry name" value="TGc"/>
    <property type="match status" value="1"/>
</dbReference>
<dbReference type="EMBL" id="QSRJ01000001">
    <property type="protein sequence ID" value="RGL12103.1"/>
    <property type="molecule type" value="Genomic_DNA"/>
</dbReference>
<dbReference type="SUPFAM" id="SSF54001">
    <property type="entry name" value="Cysteine proteinases"/>
    <property type="match status" value="1"/>
</dbReference>
<feature type="compositionally biased region" description="Polar residues" evidence="1">
    <location>
        <begin position="1"/>
        <end position="12"/>
    </location>
</feature>